<evidence type="ECO:0000256" key="8">
    <source>
        <dbReference type="ARBA" id="ARBA00022833"/>
    </source>
</evidence>
<sequence length="284" mass="32802">MPELPEVETAVNKLKPLIKGRRILNFNRKILGLERKGKAILIHLSGDYLLAFHQRMSGRLLVVNRDYKDKYIRRRFKLSNGKDLAFHDVRRFGVVWYGPAKKVLEDNYFKTLGEDALGVSLRKFKEILTPNPNPLPLRKGEGEEKSTYPLFLRRRGRVARSEVKKGKIKSFLLDQKNLAGIGNIMADEILWKAKIHPERKISALDEKEILLLWRALRSVLKKSIRLGGSTMRDWFHPDGDSGGYFEKRAVYGREGKPCFSCRSKILRKKIAGRSSYYCAKCQKI</sequence>
<evidence type="ECO:0000256" key="15">
    <source>
        <dbReference type="PROSITE-ProRule" id="PRU00391"/>
    </source>
</evidence>
<dbReference type="SMART" id="SM00898">
    <property type="entry name" value="Fapy_DNA_glyco"/>
    <property type="match status" value="1"/>
</dbReference>
<dbReference type="Gene3D" id="3.20.190.10">
    <property type="entry name" value="MutM-like, N-terminal"/>
    <property type="match status" value="2"/>
</dbReference>
<feature type="domain" description="FPG-type" evidence="16">
    <location>
        <begin position="249"/>
        <end position="283"/>
    </location>
</feature>
<dbReference type="InterPro" id="IPR000214">
    <property type="entry name" value="Znf_DNA_glyclase/AP_lyase"/>
</dbReference>
<evidence type="ECO:0000256" key="14">
    <source>
        <dbReference type="ARBA" id="ARBA00044632"/>
    </source>
</evidence>
<keyword evidence="9" id="KW-0238">DNA-binding</keyword>
<dbReference type="Pfam" id="PF06831">
    <property type="entry name" value="H2TH"/>
    <property type="match status" value="1"/>
</dbReference>
<dbReference type="InterPro" id="IPR010663">
    <property type="entry name" value="Znf_FPG/IleRS"/>
</dbReference>
<accession>A0A0G1J7A7</accession>
<dbReference type="EMBL" id="LCHU01000026">
    <property type="protein sequence ID" value="KKT39912.1"/>
    <property type="molecule type" value="Genomic_DNA"/>
</dbReference>
<feature type="domain" description="Formamidopyrimidine-DNA glycosylase catalytic" evidence="17">
    <location>
        <begin position="2"/>
        <end position="93"/>
    </location>
</feature>
<keyword evidence="7" id="KW-0378">Hydrolase</keyword>
<dbReference type="Proteomes" id="UP000034736">
    <property type="component" value="Unassembled WGS sequence"/>
</dbReference>
<keyword evidence="12" id="KW-0511">Multifunctional enzyme</keyword>
<dbReference type="InterPro" id="IPR012319">
    <property type="entry name" value="FPG_cat"/>
</dbReference>
<evidence type="ECO:0000256" key="13">
    <source>
        <dbReference type="ARBA" id="ARBA00023295"/>
    </source>
</evidence>
<proteinExistence type="inferred from homology"/>
<dbReference type="PANTHER" id="PTHR22993">
    <property type="entry name" value="FORMAMIDOPYRIMIDINE-DNA GLYCOSYLASE"/>
    <property type="match status" value="1"/>
</dbReference>
<dbReference type="SUPFAM" id="SSF81624">
    <property type="entry name" value="N-terminal domain of MutM-like DNA repair proteins"/>
    <property type="match status" value="1"/>
</dbReference>
<dbReference type="GO" id="GO:0140078">
    <property type="term" value="F:class I DNA-(apurinic or apyrimidinic site) endonuclease activity"/>
    <property type="evidence" value="ECO:0007669"/>
    <property type="project" value="UniProtKB-EC"/>
</dbReference>
<dbReference type="PROSITE" id="PS51068">
    <property type="entry name" value="FPG_CAT"/>
    <property type="match status" value="1"/>
</dbReference>
<organism evidence="18 19">
    <name type="scientific">Candidatus Giovannonibacteria bacterium GW2011_GWA2_44_13b</name>
    <dbReference type="NCBI Taxonomy" id="1618647"/>
    <lineage>
        <taxon>Bacteria</taxon>
        <taxon>Candidatus Giovannoniibacteriota</taxon>
    </lineage>
</organism>
<keyword evidence="5" id="KW-0227">DNA damage</keyword>
<gene>
    <name evidence="18" type="ORF">UW30_C0026G0011</name>
</gene>
<dbReference type="Gene3D" id="1.10.8.50">
    <property type="match status" value="1"/>
</dbReference>
<comment type="catalytic activity">
    <reaction evidence="14">
        <text>2'-deoxyribonucleotide-(2'-deoxyribose 5'-phosphate)-2'-deoxyribonucleotide-DNA = a 3'-end 2'-deoxyribonucleotide-(2,3-dehydro-2,3-deoxyribose 5'-phosphate)-DNA + a 5'-end 5'-phospho-2'-deoxyribonucleoside-DNA + H(+)</text>
        <dbReference type="Rhea" id="RHEA:66592"/>
        <dbReference type="Rhea" id="RHEA-COMP:13180"/>
        <dbReference type="Rhea" id="RHEA-COMP:16897"/>
        <dbReference type="Rhea" id="RHEA-COMP:17067"/>
        <dbReference type="ChEBI" id="CHEBI:15378"/>
        <dbReference type="ChEBI" id="CHEBI:136412"/>
        <dbReference type="ChEBI" id="CHEBI:157695"/>
        <dbReference type="ChEBI" id="CHEBI:167181"/>
        <dbReference type="EC" id="4.2.99.18"/>
    </reaction>
</comment>
<dbReference type="GO" id="GO:0034039">
    <property type="term" value="F:8-oxo-7,8-dihydroguanine DNA N-glycosylase activity"/>
    <property type="evidence" value="ECO:0007669"/>
    <property type="project" value="TreeGrafter"/>
</dbReference>
<evidence type="ECO:0000256" key="2">
    <source>
        <dbReference type="ARBA" id="ARBA00001947"/>
    </source>
</evidence>
<keyword evidence="13" id="KW-0326">Glycosidase</keyword>
<keyword evidence="6 15" id="KW-0863">Zinc-finger</keyword>
<name>A0A0G1J7A7_9BACT</name>
<dbReference type="InterPro" id="IPR015886">
    <property type="entry name" value="H2TH_FPG"/>
</dbReference>
<comment type="catalytic activity">
    <reaction evidence="1">
        <text>Hydrolysis of DNA containing ring-opened 7-methylguanine residues, releasing 2,6-diamino-4-hydroxy-5-(N-methyl)formamidopyrimidine.</text>
        <dbReference type="EC" id="3.2.2.23"/>
    </reaction>
</comment>
<dbReference type="PROSITE" id="PS51066">
    <property type="entry name" value="ZF_FPG_2"/>
    <property type="match status" value="1"/>
</dbReference>
<dbReference type="STRING" id="1618647.UW30_C0026G0011"/>
<evidence type="ECO:0000256" key="4">
    <source>
        <dbReference type="ARBA" id="ARBA00022723"/>
    </source>
</evidence>
<evidence type="ECO:0000256" key="7">
    <source>
        <dbReference type="ARBA" id="ARBA00022801"/>
    </source>
</evidence>
<evidence type="ECO:0000313" key="19">
    <source>
        <dbReference type="Proteomes" id="UP000034736"/>
    </source>
</evidence>
<dbReference type="GO" id="GO:0008270">
    <property type="term" value="F:zinc ion binding"/>
    <property type="evidence" value="ECO:0007669"/>
    <property type="project" value="UniProtKB-KW"/>
</dbReference>
<dbReference type="PATRIC" id="fig|1618647.3.peg.796"/>
<dbReference type="InterPro" id="IPR010979">
    <property type="entry name" value="Ribosomal_uS13-like_H2TH"/>
</dbReference>
<reference evidence="18 19" key="1">
    <citation type="journal article" date="2015" name="Nature">
        <title>rRNA introns, odd ribosomes, and small enigmatic genomes across a large radiation of phyla.</title>
        <authorList>
            <person name="Brown C.T."/>
            <person name="Hug L.A."/>
            <person name="Thomas B.C."/>
            <person name="Sharon I."/>
            <person name="Castelle C.J."/>
            <person name="Singh A."/>
            <person name="Wilkins M.J."/>
            <person name="Williams K.H."/>
            <person name="Banfield J.F."/>
        </authorList>
    </citation>
    <scope>NUCLEOTIDE SEQUENCE [LARGE SCALE GENOMIC DNA]</scope>
</reference>
<dbReference type="CDD" id="cd08966">
    <property type="entry name" value="EcFpg-like_N"/>
    <property type="match status" value="1"/>
</dbReference>
<evidence type="ECO:0000256" key="9">
    <source>
        <dbReference type="ARBA" id="ARBA00023125"/>
    </source>
</evidence>
<dbReference type="Pfam" id="PF06827">
    <property type="entry name" value="zf-FPG_IleRS"/>
    <property type="match status" value="1"/>
</dbReference>
<dbReference type="InterPro" id="IPR035937">
    <property type="entry name" value="FPG_N"/>
</dbReference>
<evidence type="ECO:0000256" key="1">
    <source>
        <dbReference type="ARBA" id="ARBA00001668"/>
    </source>
</evidence>
<evidence type="ECO:0000256" key="11">
    <source>
        <dbReference type="ARBA" id="ARBA00023239"/>
    </source>
</evidence>
<evidence type="ECO:0000259" key="16">
    <source>
        <dbReference type="PROSITE" id="PS51066"/>
    </source>
</evidence>
<keyword evidence="10" id="KW-0234">DNA repair</keyword>
<keyword evidence="4" id="KW-0479">Metal-binding</keyword>
<keyword evidence="11" id="KW-0456">Lyase</keyword>
<evidence type="ECO:0000256" key="5">
    <source>
        <dbReference type="ARBA" id="ARBA00022763"/>
    </source>
</evidence>
<comment type="similarity">
    <text evidence="3">Belongs to the FPG family.</text>
</comment>
<dbReference type="GO" id="GO:0006284">
    <property type="term" value="P:base-excision repair"/>
    <property type="evidence" value="ECO:0007669"/>
    <property type="project" value="InterPro"/>
</dbReference>
<dbReference type="PANTHER" id="PTHR22993:SF9">
    <property type="entry name" value="FORMAMIDOPYRIMIDINE-DNA GLYCOSYLASE"/>
    <property type="match status" value="1"/>
</dbReference>
<evidence type="ECO:0000259" key="17">
    <source>
        <dbReference type="PROSITE" id="PS51068"/>
    </source>
</evidence>
<evidence type="ECO:0000256" key="6">
    <source>
        <dbReference type="ARBA" id="ARBA00022771"/>
    </source>
</evidence>
<comment type="cofactor">
    <cofactor evidence="2">
        <name>Zn(2+)</name>
        <dbReference type="ChEBI" id="CHEBI:29105"/>
    </cofactor>
</comment>
<dbReference type="SUPFAM" id="SSF46946">
    <property type="entry name" value="S13-like H2TH domain"/>
    <property type="match status" value="1"/>
</dbReference>
<dbReference type="AlphaFoldDB" id="A0A0G1J7A7"/>
<dbReference type="FunFam" id="1.10.8.50:FF:000003">
    <property type="entry name" value="Formamidopyrimidine-DNA glycosylase"/>
    <property type="match status" value="1"/>
</dbReference>
<comment type="caution">
    <text evidence="18">The sequence shown here is derived from an EMBL/GenBank/DDBJ whole genome shotgun (WGS) entry which is preliminary data.</text>
</comment>
<keyword evidence="8" id="KW-0862">Zinc</keyword>
<dbReference type="GO" id="GO:0003684">
    <property type="term" value="F:damaged DNA binding"/>
    <property type="evidence" value="ECO:0007669"/>
    <property type="project" value="InterPro"/>
</dbReference>
<dbReference type="Pfam" id="PF01149">
    <property type="entry name" value="Fapy_DNA_glyco"/>
    <property type="match status" value="1"/>
</dbReference>
<evidence type="ECO:0000313" key="18">
    <source>
        <dbReference type="EMBL" id="KKT39912.1"/>
    </source>
</evidence>
<evidence type="ECO:0000256" key="3">
    <source>
        <dbReference type="ARBA" id="ARBA00009409"/>
    </source>
</evidence>
<evidence type="ECO:0000256" key="12">
    <source>
        <dbReference type="ARBA" id="ARBA00023268"/>
    </source>
</evidence>
<evidence type="ECO:0000256" key="10">
    <source>
        <dbReference type="ARBA" id="ARBA00023204"/>
    </source>
</evidence>
<dbReference type="SUPFAM" id="SSF57716">
    <property type="entry name" value="Glucocorticoid receptor-like (DNA-binding domain)"/>
    <property type="match status" value="1"/>
</dbReference>
<dbReference type="SMART" id="SM01232">
    <property type="entry name" value="H2TH"/>
    <property type="match status" value="1"/>
</dbReference>
<protein>
    <submittedName>
        <fullName evidence="18">Formamidopyrimidine-DNA glycosylase MutM</fullName>
    </submittedName>
</protein>